<dbReference type="GO" id="GO:0005634">
    <property type="term" value="C:nucleus"/>
    <property type="evidence" value="ECO:0007669"/>
    <property type="project" value="TreeGrafter"/>
</dbReference>
<organism evidence="4 5">
    <name type="scientific">Ustilaginoidea virens</name>
    <name type="common">Rice false smut fungus</name>
    <name type="synonym">Villosiclava virens</name>
    <dbReference type="NCBI Taxonomy" id="1159556"/>
    <lineage>
        <taxon>Eukaryota</taxon>
        <taxon>Fungi</taxon>
        <taxon>Dikarya</taxon>
        <taxon>Ascomycota</taxon>
        <taxon>Pezizomycotina</taxon>
        <taxon>Sordariomycetes</taxon>
        <taxon>Hypocreomycetidae</taxon>
        <taxon>Hypocreales</taxon>
        <taxon>Clavicipitaceae</taxon>
        <taxon>Ustilaginoidea</taxon>
    </lineage>
</organism>
<reference evidence="4" key="1">
    <citation type="submission" date="2020-03" db="EMBL/GenBank/DDBJ databases">
        <title>A mixture of massive structural variations and highly conserved coding sequences in Ustilaginoidea virens genome.</title>
        <authorList>
            <person name="Zhang K."/>
            <person name="Zhao Z."/>
            <person name="Zhang Z."/>
            <person name="Li Y."/>
            <person name="Hsiang T."/>
            <person name="Sun W."/>
        </authorList>
    </citation>
    <scope>NUCLEOTIDE SEQUENCE</scope>
    <source>
        <strain evidence="4">UV-8b</strain>
    </source>
</reference>
<comment type="similarity">
    <text evidence="1">Belongs to the NmrA-type oxidoreductase family.</text>
</comment>
<dbReference type="SUPFAM" id="SSF51735">
    <property type="entry name" value="NAD(P)-binding Rossmann-fold domains"/>
    <property type="match status" value="1"/>
</dbReference>
<dbReference type="GeneID" id="66064066"/>
<dbReference type="InterPro" id="IPR036291">
    <property type="entry name" value="NAD(P)-bd_dom_sf"/>
</dbReference>
<evidence type="ECO:0000256" key="1">
    <source>
        <dbReference type="ARBA" id="ARBA00006328"/>
    </source>
</evidence>
<dbReference type="OrthoDB" id="300709at2759"/>
<dbReference type="PANTHER" id="PTHR42748">
    <property type="entry name" value="NITROGEN METABOLITE REPRESSION PROTEIN NMRA FAMILY MEMBER"/>
    <property type="match status" value="1"/>
</dbReference>
<dbReference type="RefSeq" id="XP_042996720.1">
    <property type="nucleotide sequence ID" value="XM_043140786.1"/>
</dbReference>
<protein>
    <recommendedName>
        <fullName evidence="3">NmrA-like domain-containing protein</fullName>
    </recommendedName>
</protein>
<sequence length="308" mass="33111">MSKILTVFGATGNQGGSVIQAILTDPALSSEYKLRGVTRDVGKPAAQALTAKGVEMVQADMSSAEAAAPAVQGAHTVFLVTNFWETMSAEVEMAQGKAVADAARAAGVKHLIFSSLMDVSRATGGRLRHVTHFDGKARVEEYIRGSGVPCTFVQPGLFMSGFFSFLRRQDDGSFRWAAPQGVRAHEAQLPLFDAASDTGLFVKAAVRGGGGGTGERILAATDYYTPARIAAEFELVTGRKMHYVEVPHDEYRSSLPAPAAQELLENMLLLQEPGYYAGADLAPSLALLGGEKPTSWREFVERNRDRWV</sequence>
<keyword evidence="2" id="KW-0521">NADP</keyword>
<name>A0A8E5HPE9_USTVR</name>
<evidence type="ECO:0000259" key="3">
    <source>
        <dbReference type="Pfam" id="PF05368"/>
    </source>
</evidence>
<dbReference type="KEGG" id="uvi:66064066"/>
<evidence type="ECO:0000313" key="4">
    <source>
        <dbReference type="EMBL" id="QUC19047.1"/>
    </source>
</evidence>
<dbReference type="EMBL" id="CP072754">
    <property type="protein sequence ID" value="QUC19047.1"/>
    <property type="molecule type" value="Genomic_DNA"/>
</dbReference>
<keyword evidence="5" id="KW-1185">Reference proteome</keyword>
<dbReference type="Gene3D" id="3.40.50.720">
    <property type="entry name" value="NAD(P)-binding Rossmann-like Domain"/>
    <property type="match status" value="1"/>
</dbReference>
<dbReference type="InterPro" id="IPR051164">
    <property type="entry name" value="NmrA-like_oxidored"/>
</dbReference>
<dbReference type="Gene3D" id="3.90.25.10">
    <property type="entry name" value="UDP-galactose 4-epimerase, domain 1"/>
    <property type="match status" value="1"/>
</dbReference>
<dbReference type="PANTHER" id="PTHR42748:SF31">
    <property type="entry name" value="NMRA-LIKE DOMAIN-CONTAINING PROTEIN-RELATED"/>
    <property type="match status" value="1"/>
</dbReference>
<evidence type="ECO:0000313" key="5">
    <source>
        <dbReference type="Proteomes" id="UP000027002"/>
    </source>
</evidence>
<dbReference type="CDD" id="cd05251">
    <property type="entry name" value="NmrA_like_SDR_a"/>
    <property type="match status" value="1"/>
</dbReference>
<dbReference type="Pfam" id="PF05368">
    <property type="entry name" value="NmrA"/>
    <property type="match status" value="1"/>
</dbReference>
<dbReference type="InterPro" id="IPR008030">
    <property type="entry name" value="NmrA-like"/>
</dbReference>
<gene>
    <name evidence="4" type="ORF">UV8b_03288</name>
</gene>
<evidence type="ECO:0000256" key="2">
    <source>
        <dbReference type="ARBA" id="ARBA00022857"/>
    </source>
</evidence>
<proteinExistence type="inferred from homology"/>
<dbReference type="AlphaFoldDB" id="A0A8E5HPE9"/>
<feature type="domain" description="NmrA-like" evidence="3">
    <location>
        <begin position="2"/>
        <end position="299"/>
    </location>
</feature>
<dbReference type="Proteomes" id="UP000027002">
    <property type="component" value="Chromosome 2"/>
</dbReference>
<accession>A0A8E5HPE9</accession>